<keyword evidence="3" id="KW-1185">Reference proteome</keyword>
<dbReference type="AlphaFoldDB" id="W4Q1W0"/>
<reference evidence="2" key="1">
    <citation type="journal article" date="2014" name="Genome Announc.">
        <title>Draft Genome Sequences of Three Alkaliphilic Bacillus Strains, Bacillus wakoensis JCM 9140T, Bacillus akibai JCM 9157T, and Bacillus hemicellulosilyticus JCM 9152T.</title>
        <authorList>
            <person name="Yuki M."/>
            <person name="Oshima K."/>
            <person name="Suda W."/>
            <person name="Oshida Y."/>
            <person name="Kitamura K."/>
            <person name="Iida T."/>
            <person name="Hattori M."/>
            <person name="Ohkuma M."/>
        </authorList>
    </citation>
    <scope>NUCLEOTIDE SEQUENCE [LARGE SCALE GENOMIC DNA]</scope>
    <source>
        <strain evidence="2">JCM 9140</strain>
    </source>
</reference>
<name>W4Q1W0_9BACI</name>
<comment type="caution">
    <text evidence="2">The sequence shown here is derived from an EMBL/GenBank/DDBJ whole genome shotgun (WGS) entry which is preliminary data.</text>
</comment>
<dbReference type="Gene3D" id="3.90.660.10">
    <property type="match status" value="1"/>
</dbReference>
<dbReference type="PANTHER" id="PTHR16128:SF5">
    <property type="entry name" value="FAD_NAD(P)-BINDING OXIDOREDUCTASE FAMILY PROTEIN"/>
    <property type="match status" value="1"/>
</dbReference>
<dbReference type="Proteomes" id="UP000018890">
    <property type="component" value="Unassembled WGS sequence"/>
</dbReference>
<sequence length="325" mass="36146">MVQPVVIIGGGLTGIIAARTLHTHGINGLIVEKGRSVGGRMATRRVDGGKVDHGAQFFTVRTALFQQAVNQWEEAGVVQSWFGERHIRYKSNEGMNHLAKYLAQDVNVRLNTKITELRQLEKNAFSLITEENELIKAKALIVTAPVPQSVALLRGLYADDDDVKQLEKVQYNPCFVLILSFSQATEVEESGYVASNLPDGIERLVDHSRKSVSDVVTVSVYSTGQWATEHWVQGDDTIKRQLLQKVALILPTDHLKSVQLKRWKYSEAVTPVPTPYIRVGHESPLLVAGDAFLQETDNTRRTRLESAFLSGVSVGNEMARLLQTY</sequence>
<dbReference type="OrthoDB" id="5792777at2"/>
<organism evidence="2 3">
    <name type="scientific">Halalkalibacter wakoensis JCM 9140</name>
    <dbReference type="NCBI Taxonomy" id="1236970"/>
    <lineage>
        <taxon>Bacteria</taxon>
        <taxon>Bacillati</taxon>
        <taxon>Bacillota</taxon>
        <taxon>Bacilli</taxon>
        <taxon>Bacillales</taxon>
        <taxon>Bacillaceae</taxon>
        <taxon>Halalkalibacter</taxon>
    </lineage>
</organism>
<feature type="domain" description="Amine oxidase" evidence="1">
    <location>
        <begin position="83"/>
        <end position="312"/>
    </location>
</feature>
<dbReference type="InterPro" id="IPR036188">
    <property type="entry name" value="FAD/NAD-bd_sf"/>
</dbReference>
<evidence type="ECO:0000313" key="3">
    <source>
        <dbReference type="Proteomes" id="UP000018890"/>
    </source>
</evidence>
<dbReference type="GO" id="GO:0016491">
    <property type="term" value="F:oxidoreductase activity"/>
    <property type="evidence" value="ECO:0007669"/>
    <property type="project" value="InterPro"/>
</dbReference>
<dbReference type="PANTHER" id="PTHR16128">
    <property type="entry name" value="FAD/NAD(P)-BINDING OXIDOREDUCTASE FAMILY PROTEIN"/>
    <property type="match status" value="1"/>
</dbReference>
<evidence type="ECO:0000313" key="2">
    <source>
        <dbReference type="EMBL" id="GAE25952.1"/>
    </source>
</evidence>
<dbReference type="SUPFAM" id="SSF51905">
    <property type="entry name" value="FAD/NAD(P)-binding domain"/>
    <property type="match status" value="1"/>
</dbReference>
<dbReference type="Gene3D" id="3.50.50.60">
    <property type="entry name" value="FAD/NAD(P)-binding domain"/>
    <property type="match status" value="1"/>
</dbReference>
<gene>
    <name evidence="2" type="ORF">JCM9140_1975</name>
</gene>
<proteinExistence type="predicted"/>
<dbReference type="InterPro" id="IPR002937">
    <property type="entry name" value="Amino_oxidase"/>
</dbReference>
<protein>
    <recommendedName>
        <fullName evidence="1">Amine oxidase domain-containing protein</fullName>
    </recommendedName>
</protein>
<dbReference type="PRINTS" id="PR00420">
    <property type="entry name" value="RNGMNOXGNASE"/>
</dbReference>
<evidence type="ECO:0000259" key="1">
    <source>
        <dbReference type="Pfam" id="PF01593"/>
    </source>
</evidence>
<dbReference type="Pfam" id="PF13450">
    <property type="entry name" value="NAD_binding_8"/>
    <property type="match status" value="1"/>
</dbReference>
<dbReference type="Pfam" id="PF01593">
    <property type="entry name" value="Amino_oxidase"/>
    <property type="match status" value="1"/>
</dbReference>
<accession>W4Q1W0</accession>
<dbReference type="STRING" id="1236970.JCM9140_1975"/>
<dbReference type="RefSeq" id="WP_034745050.1">
    <property type="nucleotide sequence ID" value="NZ_BAUT01000016.1"/>
</dbReference>
<dbReference type="EMBL" id="BAUT01000016">
    <property type="protein sequence ID" value="GAE25952.1"/>
    <property type="molecule type" value="Genomic_DNA"/>
</dbReference>